<dbReference type="InterPro" id="IPR023365">
    <property type="entry name" value="Sortase_dom-sf"/>
</dbReference>
<dbReference type="Gene3D" id="2.40.260.10">
    <property type="entry name" value="Sortase"/>
    <property type="match status" value="1"/>
</dbReference>
<accession>A0ABN0RIB7</accession>
<organism evidence="2 3">
    <name type="scientific">Listeria floridensis FSL S10-1187</name>
    <dbReference type="NCBI Taxonomy" id="1265817"/>
    <lineage>
        <taxon>Bacteria</taxon>
        <taxon>Bacillati</taxon>
        <taxon>Bacillota</taxon>
        <taxon>Bacilli</taxon>
        <taxon>Bacillales</taxon>
        <taxon>Listeriaceae</taxon>
        <taxon>Listeria</taxon>
    </lineage>
</organism>
<sequence>MAQQDGTNEKVGYKVTTKQIVSYKRGDLMDESSDAHLTLITCDEAVKTDKRIVVKAVPVTS</sequence>
<dbReference type="SUPFAM" id="SSF63817">
    <property type="entry name" value="Sortase"/>
    <property type="match status" value="1"/>
</dbReference>
<evidence type="ECO:0000256" key="1">
    <source>
        <dbReference type="ARBA" id="ARBA00022801"/>
    </source>
</evidence>
<name>A0ABN0RIB7_9LIST</name>
<dbReference type="Pfam" id="PF04203">
    <property type="entry name" value="Sortase"/>
    <property type="match status" value="1"/>
</dbReference>
<keyword evidence="3" id="KW-1185">Reference proteome</keyword>
<evidence type="ECO:0000313" key="3">
    <source>
        <dbReference type="Proteomes" id="UP000019249"/>
    </source>
</evidence>
<proteinExistence type="predicted"/>
<evidence type="ECO:0000313" key="2">
    <source>
        <dbReference type="EMBL" id="EUJ33697.1"/>
    </source>
</evidence>
<dbReference type="Proteomes" id="UP000019249">
    <property type="component" value="Unassembled WGS sequence"/>
</dbReference>
<protein>
    <recommendedName>
        <fullName evidence="4">Sortase</fullName>
    </recommendedName>
</protein>
<dbReference type="InterPro" id="IPR005754">
    <property type="entry name" value="Sortase"/>
</dbReference>
<reference evidence="2 3" key="1">
    <citation type="journal article" date="2014" name="Int. J. Syst. Evol. Microbiol.">
        <title>Listeria floridensis sp. nov., Listeria aquatica sp. nov., Listeria cornellensis sp. nov., Listeria riparia sp. nov. and Listeria grandensis sp. nov., from agricultural and natural environments.</title>
        <authorList>
            <person name="den Bakker H.C."/>
            <person name="Warchocki S."/>
            <person name="Wright E.M."/>
            <person name="Allred A.F."/>
            <person name="Ahlstrom C."/>
            <person name="Manuel C.S."/>
            <person name="Stasiewicz M.J."/>
            <person name="Burrell A."/>
            <person name="Roof S."/>
            <person name="Strawn L."/>
            <person name="Fortes E.D."/>
            <person name="Nightingale K.K."/>
            <person name="Kephart D."/>
            <person name="Wiedmann M."/>
        </authorList>
    </citation>
    <scope>NUCLEOTIDE SEQUENCE [LARGE SCALE GENOMIC DNA]</scope>
    <source>
        <strain evidence="2 3">FSL S10-1187</strain>
    </source>
</reference>
<gene>
    <name evidence="2" type="ORF">MFLO_00575</name>
</gene>
<comment type="caution">
    <text evidence="2">The sequence shown here is derived from an EMBL/GenBank/DDBJ whole genome shotgun (WGS) entry which is preliminary data.</text>
</comment>
<evidence type="ECO:0008006" key="4">
    <source>
        <dbReference type="Google" id="ProtNLM"/>
    </source>
</evidence>
<keyword evidence="1" id="KW-0378">Hydrolase</keyword>
<dbReference type="EMBL" id="AODF01000001">
    <property type="protein sequence ID" value="EUJ33697.1"/>
    <property type="molecule type" value="Genomic_DNA"/>
</dbReference>